<evidence type="ECO:0000313" key="6">
    <source>
        <dbReference type="Proteomes" id="UP000006690"/>
    </source>
</evidence>
<dbReference type="HOGENOM" id="CLU_050006_1_2_6"/>
<dbReference type="PATRIC" id="fig|932677.3.peg.2054"/>
<dbReference type="KEGG" id="paj:PAJ_1753"/>
<protein>
    <submittedName>
        <fullName evidence="5">Hydroxypyruvate isomerase YgbM</fullName>
    </submittedName>
</protein>
<dbReference type="SUPFAM" id="SSF51658">
    <property type="entry name" value="Xylose isomerase-like"/>
    <property type="match status" value="1"/>
</dbReference>
<feature type="active site" description="Proton donor/acceptor" evidence="3">
    <location>
        <position position="240"/>
    </location>
</feature>
<keyword evidence="1 2" id="KW-0413">Isomerase</keyword>
<evidence type="ECO:0000256" key="3">
    <source>
        <dbReference type="PIRSR" id="PIRSR006241-50"/>
    </source>
</evidence>
<comment type="similarity">
    <text evidence="2">Belongs to the hyi family.</text>
</comment>
<dbReference type="Pfam" id="PF01261">
    <property type="entry name" value="AP_endonuc_2"/>
    <property type="match status" value="1"/>
</dbReference>
<dbReference type="RefSeq" id="WP_013026335.1">
    <property type="nucleotide sequence ID" value="NC_017531.2"/>
</dbReference>
<dbReference type="InterPro" id="IPR013022">
    <property type="entry name" value="Xyl_isomerase-like_TIM-brl"/>
</dbReference>
<dbReference type="InterPro" id="IPR050417">
    <property type="entry name" value="Sugar_Epim/Isomerase"/>
</dbReference>
<evidence type="ECO:0000259" key="4">
    <source>
        <dbReference type="Pfam" id="PF01261"/>
    </source>
</evidence>
<dbReference type="Gene3D" id="3.20.20.150">
    <property type="entry name" value="Divalent-metal-dependent TIM barrel enzymes"/>
    <property type="match status" value="1"/>
</dbReference>
<organism evidence="5 6">
    <name type="scientific">Pantoea ananatis (strain AJ13355)</name>
    <dbReference type="NCBI Taxonomy" id="932677"/>
    <lineage>
        <taxon>Bacteria</taxon>
        <taxon>Pseudomonadati</taxon>
        <taxon>Pseudomonadota</taxon>
        <taxon>Gammaproteobacteria</taxon>
        <taxon>Enterobacterales</taxon>
        <taxon>Erwiniaceae</taxon>
        <taxon>Pantoea</taxon>
    </lineage>
</organism>
<dbReference type="PIRSF" id="PIRSF006241">
    <property type="entry name" value="HyI"/>
    <property type="match status" value="1"/>
</dbReference>
<dbReference type="Proteomes" id="UP000006690">
    <property type="component" value="Chromosome"/>
</dbReference>
<dbReference type="NCBIfam" id="NF043033">
    <property type="entry name" value="OxoTetrIsom"/>
    <property type="match status" value="1"/>
</dbReference>
<dbReference type="InterPro" id="IPR036237">
    <property type="entry name" value="Xyl_isomerase-like_sf"/>
</dbReference>
<evidence type="ECO:0000256" key="2">
    <source>
        <dbReference type="PIRNR" id="PIRNR006241"/>
    </source>
</evidence>
<dbReference type="GO" id="GO:0008903">
    <property type="term" value="F:hydroxypyruvate isomerase activity"/>
    <property type="evidence" value="ECO:0007669"/>
    <property type="project" value="TreeGrafter"/>
</dbReference>
<dbReference type="FunFam" id="3.20.20.150:FF:000007">
    <property type="entry name" value="Hydroxypyruvate isomerase"/>
    <property type="match status" value="1"/>
</dbReference>
<dbReference type="PANTHER" id="PTHR43489:SF6">
    <property type="entry name" value="HYDROXYPYRUVATE ISOMERASE-RELATED"/>
    <property type="match status" value="1"/>
</dbReference>
<evidence type="ECO:0000313" key="5">
    <source>
        <dbReference type="EMBL" id="BAK11833.1"/>
    </source>
</evidence>
<dbReference type="OrthoDB" id="9786584at2"/>
<dbReference type="PANTHER" id="PTHR43489">
    <property type="entry name" value="ISOMERASE"/>
    <property type="match status" value="1"/>
</dbReference>
<dbReference type="eggNOG" id="COG3622">
    <property type="taxonomic scope" value="Bacteria"/>
</dbReference>
<gene>
    <name evidence="5" type="primary">ygbM</name>
    <name evidence="5" type="ordered locus">PAJ_1753</name>
</gene>
<dbReference type="AlphaFoldDB" id="A0A0H3KXM9"/>
<proteinExistence type="inferred from homology"/>
<accession>A0A0H3KXM9</accession>
<dbReference type="EMBL" id="AP012032">
    <property type="protein sequence ID" value="BAK11833.1"/>
    <property type="molecule type" value="Genomic_DNA"/>
</dbReference>
<sequence length="261" mass="29375">MPTFAANLSTQFNEVPFLQRFAAAAQAGFDAVEFLFPYDYPAEQLKTLLDDNGLKLVLFNTAPGNVAAGEWGVSAIPGREAEARADIDRALDYALALDCPQVHIMAATVPSGADRQQYVETFIGNMRYAAERFAPHNIRLLIEALNPTTKPHYLYASQYQTLEMVELIDRPNVFTQLDLFHAQMVDGNLSHLIRHYAGRYQHVQIAAAPSRHEPDEGEINYPWLFSLLDEVGYEGWIGCEYFPRGDTVEGLSWLAPWAKHR</sequence>
<reference evidence="6" key="1">
    <citation type="journal article" date="2012" name="Appl. Microbiol. Biotechnol.">
        <title>The complete genome sequence of Pantoea ananatis AJ13355, an organism with great biotechnological potential.</title>
        <authorList>
            <person name="Hara Y."/>
            <person name="Kadotani N."/>
            <person name="Izui H."/>
            <person name="Katashkina J.I."/>
            <person name="Kuvaeva T.M."/>
            <person name="Andreeva I.G."/>
            <person name="Golubeva L.I."/>
            <person name="Malko D.B."/>
            <person name="Makeev V.J."/>
            <person name="Mashko S.V."/>
            <person name="Kozlov Y.I."/>
        </authorList>
    </citation>
    <scope>NUCLEOTIDE SEQUENCE [LARGE SCALE GENOMIC DNA]</scope>
    <source>
        <strain evidence="6">AJ13355</strain>
    </source>
</reference>
<feature type="domain" description="Xylose isomerase-like TIM barrel" evidence="4">
    <location>
        <begin position="21"/>
        <end position="255"/>
    </location>
</feature>
<evidence type="ECO:0000256" key="1">
    <source>
        <dbReference type="ARBA" id="ARBA00023235"/>
    </source>
</evidence>
<feature type="active site" description="Proton donor/acceptor" evidence="3">
    <location>
        <position position="143"/>
    </location>
</feature>
<dbReference type="InterPro" id="IPR053398">
    <property type="entry name" value="HPT_OtnI_isomerases"/>
</dbReference>
<name>A0A0H3KXM9_PANAA</name>
<dbReference type="InterPro" id="IPR026040">
    <property type="entry name" value="HyI-like"/>
</dbReference>
<dbReference type="NCBIfam" id="NF007441">
    <property type="entry name" value="PRK09989.1"/>
    <property type="match status" value="1"/>
</dbReference>
<dbReference type="GO" id="GO:0046487">
    <property type="term" value="P:glyoxylate metabolic process"/>
    <property type="evidence" value="ECO:0007669"/>
    <property type="project" value="TreeGrafter"/>
</dbReference>